<dbReference type="InterPro" id="IPR012349">
    <property type="entry name" value="Split_barrel_FMN-bd"/>
</dbReference>
<dbReference type="GO" id="GO:0042602">
    <property type="term" value="F:riboflavin reductase (NADPH) activity"/>
    <property type="evidence" value="ECO:0007669"/>
    <property type="project" value="TreeGrafter"/>
</dbReference>
<dbReference type="InterPro" id="IPR002563">
    <property type="entry name" value="Flavin_Rdtase-like_dom"/>
</dbReference>
<proteinExistence type="inferred from homology"/>
<protein>
    <submittedName>
        <fullName evidence="4">Flavin reductase</fullName>
    </submittedName>
</protein>
<evidence type="ECO:0000259" key="3">
    <source>
        <dbReference type="SMART" id="SM00903"/>
    </source>
</evidence>
<dbReference type="RefSeq" id="WP_097644621.1">
    <property type="nucleotide sequence ID" value="NZ_NQWI01000062.1"/>
</dbReference>
<dbReference type="Gene3D" id="2.30.110.10">
    <property type="entry name" value="Electron Transport, Fmn-binding Protein, Chain A"/>
    <property type="match status" value="1"/>
</dbReference>
<dbReference type="InterPro" id="IPR050268">
    <property type="entry name" value="NADH-dep_flavin_reductase"/>
</dbReference>
<dbReference type="PANTHER" id="PTHR30466">
    <property type="entry name" value="FLAVIN REDUCTASE"/>
    <property type="match status" value="1"/>
</dbReference>
<dbReference type="SMART" id="SM00903">
    <property type="entry name" value="Flavin_Reduct"/>
    <property type="match status" value="1"/>
</dbReference>
<name>A0A2A6RHK6_9CHLR</name>
<evidence type="ECO:0000313" key="5">
    <source>
        <dbReference type="Proteomes" id="UP000220527"/>
    </source>
</evidence>
<dbReference type="Pfam" id="PF01613">
    <property type="entry name" value="Flavin_Reduct"/>
    <property type="match status" value="1"/>
</dbReference>
<gene>
    <name evidence="4" type="ORF">CJ255_13445</name>
</gene>
<evidence type="ECO:0000313" key="4">
    <source>
        <dbReference type="EMBL" id="PDW02557.1"/>
    </source>
</evidence>
<dbReference type="AlphaFoldDB" id="A0A2A6RHK6"/>
<feature type="domain" description="Flavin reductase like" evidence="3">
    <location>
        <begin position="11"/>
        <end position="153"/>
    </location>
</feature>
<evidence type="ECO:0000256" key="1">
    <source>
        <dbReference type="ARBA" id="ARBA00008898"/>
    </source>
</evidence>
<dbReference type="EMBL" id="NQWI01000062">
    <property type="protein sequence ID" value="PDW02557.1"/>
    <property type="molecule type" value="Genomic_DNA"/>
</dbReference>
<reference evidence="5" key="1">
    <citation type="submission" date="2017-08" db="EMBL/GenBank/DDBJ databases">
        <authorList>
            <person name="Grouzdev D.S."/>
            <person name="Gaisin V.A."/>
            <person name="Rysina M.S."/>
            <person name="Gorlenko V.M."/>
        </authorList>
    </citation>
    <scope>NUCLEOTIDE SEQUENCE [LARGE SCALE GENOMIC DNA]</scope>
    <source>
        <strain evidence="5">Kir15-3F</strain>
    </source>
</reference>
<dbReference type="GO" id="GO:0010181">
    <property type="term" value="F:FMN binding"/>
    <property type="evidence" value="ECO:0007669"/>
    <property type="project" value="InterPro"/>
</dbReference>
<organism evidence="4 5">
    <name type="scientific">Candidatus Viridilinea mediisalina</name>
    <dbReference type="NCBI Taxonomy" id="2024553"/>
    <lineage>
        <taxon>Bacteria</taxon>
        <taxon>Bacillati</taxon>
        <taxon>Chloroflexota</taxon>
        <taxon>Chloroflexia</taxon>
        <taxon>Chloroflexales</taxon>
        <taxon>Chloroflexineae</taxon>
        <taxon>Oscillochloridaceae</taxon>
        <taxon>Candidatus Viridilinea</taxon>
    </lineage>
</organism>
<keyword evidence="5" id="KW-1185">Reference proteome</keyword>
<dbReference type="Proteomes" id="UP000220527">
    <property type="component" value="Unassembled WGS sequence"/>
</dbReference>
<accession>A0A2A6RHK6</accession>
<sequence>MLDDARFRQVMSLFASGVTIVTTAHEGRLAGLTVSSFTSLSLNPMLVLVCIDLQASSHSTIAASGYYAVNILAEGQEYLSRRFASPQAEKFIPETYTISPHGLPLLAGCLAQIECRVHATLPGGDHTIFVGEVLDVSCHEGRPLLYYRSGYHLLGR</sequence>
<keyword evidence="2" id="KW-0560">Oxidoreductase</keyword>
<dbReference type="PANTHER" id="PTHR30466:SF11">
    <property type="entry name" value="FLAVIN-DEPENDENT MONOOXYGENASE, REDUCTASE SUBUNIT HSAB"/>
    <property type="match status" value="1"/>
</dbReference>
<dbReference type="OrthoDB" id="9792858at2"/>
<comment type="caution">
    <text evidence="4">The sequence shown here is derived from an EMBL/GenBank/DDBJ whole genome shotgun (WGS) entry which is preliminary data.</text>
</comment>
<dbReference type="SUPFAM" id="SSF50475">
    <property type="entry name" value="FMN-binding split barrel"/>
    <property type="match status" value="1"/>
</dbReference>
<comment type="similarity">
    <text evidence="1">Belongs to the non-flavoprotein flavin reductase family.</text>
</comment>
<evidence type="ECO:0000256" key="2">
    <source>
        <dbReference type="ARBA" id="ARBA00023002"/>
    </source>
</evidence>